<dbReference type="Pfam" id="PF00108">
    <property type="entry name" value="Thiolase_N"/>
    <property type="match status" value="1"/>
</dbReference>
<accession>A0A147KKI7</accession>
<proteinExistence type="inferred from homology"/>
<evidence type="ECO:0000256" key="2">
    <source>
        <dbReference type="ARBA" id="ARBA00022679"/>
    </source>
</evidence>
<evidence type="ECO:0000313" key="9">
    <source>
        <dbReference type="Proteomes" id="UP000074382"/>
    </source>
</evidence>
<keyword evidence="2 5" id="KW-0808">Transferase</keyword>
<dbReference type="InterPro" id="IPR002155">
    <property type="entry name" value="Thiolase"/>
</dbReference>
<feature type="active site" description="Proton acceptor" evidence="4">
    <location>
        <position position="343"/>
    </location>
</feature>
<dbReference type="EMBL" id="LGEM01000020">
    <property type="protein sequence ID" value="KUP97807.1"/>
    <property type="molecule type" value="Genomic_DNA"/>
</dbReference>
<dbReference type="PROSITE" id="PS00737">
    <property type="entry name" value="THIOLASE_2"/>
    <property type="match status" value="1"/>
</dbReference>
<evidence type="ECO:0000256" key="1">
    <source>
        <dbReference type="ARBA" id="ARBA00010982"/>
    </source>
</evidence>
<dbReference type="Gene3D" id="3.40.47.10">
    <property type="match status" value="2"/>
</dbReference>
<dbReference type="SUPFAM" id="SSF53901">
    <property type="entry name" value="Thiolase-like"/>
    <property type="match status" value="2"/>
</dbReference>
<evidence type="ECO:0000259" key="6">
    <source>
        <dbReference type="Pfam" id="PF00108"/>
    </source>
</evidence>
<feature type="active site" description="Proton acceptor" evidence="4">
    <location>
        <position position="373"/>
    </location>
</feature>
<reference evidence="9" key="1">
    <citation type="journal article" date="2017" name="Acta Aliment.">
        <title>Plant polysaccharide degrading enzyme system of Thermpbifida cellulosilytica TB100 revealed by de novo genome project data.</title>
        <authorList>
            <person name="Toth A."/>
            <person name="Baka E."/>
            <person name="Luzics S."/>
            <person name="Bata-Vidacs I."/>
            <person name="Nagy I."/>
            <person name="Balint B."/>
            <person name="Herceg R."/>
            <person name="Olasz F."/>
            <person name="Wilk T."/>
            <person name="Nagy T."/>
            <person name="Kriszt B."/>
            <person name="Nagy I."/>
            <person name="Kukolya J."/>
        </authorList>
    </citation>
    <scope>NUCLEOTIDE SEQUENCE [LARGE SCALE GENOMIC DNA]</scope>
    <source>
        <strain evidence="9">TB100</strain>
    </source>
</reference>
<feature type="domain" description="Thiolase N-terminal" evidence="6">
    <location>
        <begin position="5"/>
        <end position="255"/>
    </location>
</feature>
<dbReference type="OrthoDB" id="3761315at2"/>
<dbReference type="STRING" id="665004.AC529_05025"/>
<dbReference type="Pfam" id="PF02803">
    <property type="entry name" value="Thiolase_C"/>
    <property type="match status" value="1"/>
</dbReference>
<keyword evidence="9" id="KW-1185">Reference proteome</keyword>
<dbReference type="Proteomes" id="UP000074382">
    <property type="component" value="Unassembled WGS sequence"/>
</dbReference>
<evidence type="ECO:0000256" key="3">
    <source>
        <dbReference type="ARBA" id="ARBA00023315"/>
    </source>
</evidence>
<dbReference type="InterPro" id="IPR020616">
    <property type="entry name" value="Thiolase_N"/>
</dbReference>
<dbReference type="PATRIC" id="fig|665004.4.peg.1791"/>
<evidence type="ECO:0000256" key="5">
    <source>
        <dbReference type="RuleBase" id="RU003557"/>
    </source>
</evidence>
<dbReference type="PANTHER" id="PTHR43365">
    <property type="entry name" value="BLR7806 PROTEIN"/>
    <property type="match status" value="1"/>
</dbReference>
<dbReference type="AlphaFoldDB" id="A0A147KKI7"/>
<dbReference type="PANTHER" id="PTHR43365:SF1">
    <property type="entry name" value="ACETYL-COA C-ACYLTRANSFERASE"/>
    <property type="match status" value="1"/>
</dbReference>
<dbReference type="InterPro" id="IPR020617">
    <property type="entry name" value="Thiolase_C"/>
</dbReference>
<dbReference type="CDD" id="cd00751">
    <property type="entry name" value="thiolase"/>
    <property type="match status" value="1"/>
</dbReference>
<keyword evidence="3 5" id="KW-0012">Acyltransferase</keyword>
<feature type="domain" description="Thiolase C-terminal" evidence="7">
    <location>
        <begin position="265"/>
        <end position="385"/>
    </location>
</feature>
<evidence type="ECO:0000256" key="4">
    <source>
        <dbReference type="PIRSR" id="PIRSR000429-1"/>
    </source>
</evidence>
<gene>
    <name evidence="8" type="ORF">AC529_05025</name>
</gene>
<dbReference type="GO" id="GO:0016747">
    <property type="term" value="F:acyltransferase activity, transferring groups other than amino-acyl groups"/>
    <property type="evidence" value="ECO:0007669"/>
    <property type="project" value="InterPro"/>
</dbReference>
<dbReference type="NCBIfam" id="TIGR01930">
    <property type="entry name" value="AcCoA-C-Actrans"/>
    <property type="match status" value="1"/>
</dbReference>
<evidence type="ECO:0000313" key="8">
    <source>
        <dbReference type="EMBL" id="KUP97807.1"/>
    </source>
</evidence>
<evidence type="ECO:0000259" key="7">
    <source>
        <dbReference type="Pfam" id="PF02803"/>
    </source>
</evidence>
<feature type="active site" description="Acyl-thioester intermediate" evidence="4">
    <location>
        <position position="91"/>
    </location>
</feature>
<organism evidence="8 9">
    <name type="scientific">Thermobifida cellulosilytica TB100</name>
    <dbReference type="NCBI Taxonomy" id="665004"/>
    <lineage>
        <taxon>Bacteria</taxon>
        <taxon>Bacillati</taxon>
        <taxon>Actinomycetota</taxon>
        <taxon>Actinomycetes</taxon>
        <taxon>Streptosporangiales</taxon>
        <taxon>Nocardiopsidaceae</taxon>
        <taxon>Thermobifida</taxon>
    </lineage>
</organism>
<dbReference type="InterPro" id="IPR016039">
    <property type="entry name" value="Thiolase-like"/>
</dbReference>
<name>A0A147KKI7_THECS</name>
<comment type="caution">
    <text evidence="8">The sequence shown here is derived from an EMBL/GenBank/DDBJ whole genome shotgun (WGS) entry which is preliminary data.</text>
</comment>
<sequence>MRDAVIVEAVRTPVGRGKPGGALHGEHPVDLLARTLQTLVERAGIDPALIDDVIAGCVTQVGEQAQNIARTAVLAAGFPESVPAVTVDRQCGSSQQAAHIAAQGVISGAYDVAVACGVEAMSRVPMGSNVPPGADPRGALLAERYPDGLVGQGISAELIAARWKISREEQDAYALESHRRATAAWQRGEFDREVAWGGRWDESVRPTTSAEALAGLRPAYHHPALAERFPEIGWTVTAGNASPINDGAAALLVMGSDVARRLGLRPRARFHSFAVAADDPLLMLTAITPATGKVLARAGLSVDDIDLFEVNEAFASVVLAWQRETGADLERVNVRGGAIAIGHPLGASGARIMTTLLHLMEDRGARYGLQTMCEAGGMANATILELL</sequence>
<dbReference type="RefSeq" id="WP_068755237.1">
    <property type="nucleotide sequence ID" value="NZ_KQ950181.1"/>
</dbReference>
<comment type="similarity">
    <text evidence="1 5">Belongs to the thiolase-like superfamily. Thiolase family.</text>
</comment>
<dbReference type="PIRSF" id="PIRSF000429">
    <property type="entry name" value="Ac-CoA_Ac_transf"/>
    <property type="match status" value="1"/>
</dbReference>
<dbReference type="InterPro" id="IPR020613">
    <property type="entry name" value="Thiolase_CS"/>
</dbReference>
<protein>
    <submittedName>
        <fullName evidence="8">Acetyl-CoA acetyltransferase</fullName>
    </submittedName>
</protein>